<keyword evidence="3" id="KW-0472">Membrane</keyword>
<dbReference type="InterPro" id="IPR000160">
    <property type="entry name" value="GGDEF_dom"/>
</dbReference>
<evidence type="ECO:0000313" key="6">
    <source>
        <dbReference type="Proteomes" id="UP001056937"/>
    </source>
</evidence>
<evidence type="ECO:0000259" key="4">
    <source>
        <dbReference type="PROSITE" id="PS50887"/>
    </source>
</evidence>
<dbReference type="Pfam" id="PF00990">
    <property type="entry name" value="GGDEF"/>
    <property type="match status" value="1"/>
</dbReference>
<evidence type="ECO:0000256" key="3">
    <source>
        <dbReference type="SAM" id="Phobius"/>
    </source>
</evidence>
<evidence type="ECO:0000256" key="1">
    <source>
        <dbReference type="ARBA" id="ARBA00012528"/>
    </source>
</evidence>
<reference evidence="5" key="1">
    <citation type="journal article" date="2022" name="Toxins">
        <title>Genomic Analysis of Sphingopyxis sp. USTB-05 for Biodegrading Cyanobacterial Hepatotoxins.</title>
        <authorList>
            <person name="Liu C."/>
            <person name="Xu Q."/>
            <person name="Zhao Z."/>
            <person name="Zhang H."/>
            <person name="Liu X."/>
            <person name="Yin C."/>
            <person name="Liu Y."/>
            <person name="Yan H."/>
        </authorList>
    </citation>
    <scope>NUCLEOTIDE SEQUENCE</scope>
    <source>
        <strain evidence="5">NBD5</strain>
    </source>
</reference>
<dbReference type="InterPro" id="IPR029787">
    <property type="entry name" value="Nucleotide_cyclase"/>
</dbReference>
<dbReference type="Gene3D" id="3.30.70.270">
    <property type="match status" value="1"/>
</dbReference>
<dbReference type="SMART" id="SM00267">
    <property type="entry name" value="GGDEF"/>
    <property type="match status" value="1"/>
</dbReference>
<dbReference type="EMBL" id="CP084931">
    <property type="protein sequence ID" value="USI75009.1"/>
    <property type="molecule type" value="Genomic_DNA"/>
</dbReference>
<organism evidence="5 6">
    <name type="scientific">Sphingomonas morindae</name>
    <dbReference type="NCBI Taxonomy" id="1541170"/>
    <lineage>
        <taxon>Bacteria</taxon>
        <taxon>Pseudomonadati</taxon>
        <taxon>Pseudomonadota</taxon>
        <taxon>Alphaproteobacteria</taxon>
        <taxon>Sphingomonadales</taxon>
        <taxon>Sphingomonadaceae</taxon>
        <taxon>Sphingomonas</taxon>
    </lineage>
</organism>
<name>A0ABY4XDF6_9SPHN</name>
<keyword evidence="3" id="KW-0812">Transmembrane</keyword>
<protein>
    <recommendedName>
        <fullName evidence="1">diguanylate cyclase</fullName>
        <ecNumber evidence="1">2.7.7.65</ecNumber>
    </recommendedName>
</protein>
<evidence type="ECO:0000313" key="5">
    <source>
        <dbReference type="EMBL" id="USI75009.1"/>
    </source>
</evidence>
<accession>A0ABY4XDF6</accession>
<dbReference type="PANTHER" id="PTHR45138">
    <property type="entry name" value="REGULATORY COMPONENTS OF SENSORY TRANSDUCTION SYSTEM"/>
    <property type="match status" value="1"/>
</dbReference>
<comment type="catalytic activity">
    <reaction evidence="2">
        <text>2 GTP = 3',3'-c-di-GMP + 2 diphosphate</text>
        <dbReference type="Rhea" id="RHEA:24898"/>
        <dbReference type="ChEBI" id="CHEBI:33019"/>
        <dbReference type="ChEBI" id="CHEBI:37565"/>
        <dbReference type="ChEBI" id="CHEBI:58805"/>
        <dbReference type="EC" id="2.7.7.65"/>
    </reaction>
</comment>
<proteinExistence type="predicted"/>
<keyword evidence="6" id="KW-1185">Reference proteome</keyword>
<dbReference type="CDD" id="cd01949">
    <property type="entry name" value="GGDEF"/>
    <property type="match status" value="1"/>
</dbReference>
<dbReference type="EC" id="2.7.7.65" evidence="1"/>
<dbReference type="SUPFAM" id="SSF55073">
    <property type="entry name" value="Nucleotide cyclase"/>
    <property type="match status" value="1"/>
</dbReference>
<dbReference type="PROSITE" id="PS50887">
    <property type="entry name" value="GGDEF"/>
    <property type="match status" value="1"/>
</dbReference>
<dbReference type="NCBIfam" id="TIGR00254">
    <property type="entry name" value="GGDEF"/>
    <property type="match status" value="1"/>
</dbReference>
<feature type="domain" description="GGDEF" evidence="4">
    <location>
        <begin position="144"/>
        <end position="275"/>
    </location>
</feature>
<dbReference type="InterPro" id="IPR043128">
    <property type="entry name" value="Rev_trsase/Diguanyl_cyclase"/>
</dbReference>
<sequence length="312" mass="33461">MTLRPRRARAAAAALLLAAAVFDFVSGPVVSPLLLYMLATCGAAWLLGERAGYAVALLAETLMILIGLWHPLPAAMIGLGPIIWNMSGRLILLLLLALVAHALRTALALERWSAETDSLTGVLNKAAFFTRLAPKLAMARRRGRAVLLAYIDLDGFKQINDKHGHAAGDRVLQSFAGVAAAALRGDDLFARIGGDEFVALLTVRHCDEGEQVAESLHDRLSRALAATGFQVTCSMGVLLLPNERIDPADSFLDWADKLMYEAKHGGKNCLRIARADLTGRLLRDAFPLPVDAAFDALIDALDDAPPAVERAA</sequence>
<dbReference type="RefSeq" id="WP_252168823.1">
    <property type="nucleotide sequence ID" value="NZ_CP084931.1"/>
</dbReference>
<gene>
    <name evidence="5" type="ORF">LHA26_17745</name>
</gene>
<feature type="transmembrane region" description="Helical" evidence="3">
    <location>
        <begin position="82"/>
        <end position="103"/>
    </location>
</feature>
<evidence type="ECO:0000256" key="2">
    <source>
        <dbReference type="ARBA" id="ARBA00034247"/>
    </source>
</evidence>
<dbReference type="PANTHER" id="PTHR45138:SF9">
    <property type="entry name" value="DIGUANYLATE CYCLASE DGCM-RELATED"/>
    <property type="match status" value="1"/>
</dbReference>
<dbReference type="InterPro" id="IPR050469">
    <property type="entry name" value="Diguanylate_Cyclase"/>
</dbReference>
<dbReference type="Proteomes" id="UP001056937">
    <property type="component" value="Chromosome 2"/>
</dbReference>
<feature type="transmembrane region" description="Helical" evidence="3">
    <location>
        <begin position="53"/>
        <end position="70"/>
    </location>
</feature>
<keyword evidence="3" id="KW-1133">Transmembrane helix</keyword>